<accession>A0AAV7RGJ0</accession>
<gene>
    <name evidence="2" type="ORF">NDU88_003912</name>
</gene>
<dbReference type="Proteomes" id="UP001066276">
    <property type="component" value="Chromosome 5"/>
</dbReference>
<evidence type="ECO:0000313" key="2">
    <source>
        <dbReference type="EMBL" id="KAJ1151125.1"/>
    </source>
</evidence>
<dbReference type="EMBL" id="JANPWB010000009">
    <property type="protein sequence ID" value="KAJ1151125.1"/>
    <property type="molecule type" value="Genomic_DNA"/>
</dbReference>
<name>A0AAV7RGJ0_PLEWA</name>
<dbReference type="AlphaFoldDB" id="A0AAV7RGJ0"/>
<protein>
    <submittedName>
        <fullName evidence="2">Uncharacterized protein</fullName>
    </submittedName>
</protein>
<feature type="compositionally biased region" description="Basic and acidic residues" evidence="1">
    <location>
        <begin position="1"/>
        <end position="31"/>
    </location>
</feature>
<evidence type="ECO:0000256" key="1">
    <source>
        <dbReference type="SAM" id="MobiDB-lite"/>
    </source>
</evidence>
<comment type="caution">
    <text evidence="2">The sequence shown here is derived from an EMBL/GenBank/DDBJ whole genome shotgun (WGS) entry which is preliminary data.</text>
</comment>
<feature type="compositionally biased region" description="Polar residues" evidence="1">
    <location>
        <begin position="83"/>
        <end position="94"/>
    </location>
</feature>
<reference evidence="2" key="1">
    <citation type="journal article" date="2022" name="bioRxiv">
        <title>Sequencing and chromosome-scale assembly of the giantPleurodeles waltlgenome.</title>
        <authorList>
            <person name="Brown T."/>
            <person name="Elewa A."/>
            <person name="Iarovenko S."/>
            <person name="Subramanian E."/>
            <person name="Araus A.J."/>
            <person name="Petzold A."/>
            <person name="Susuki M."/>
            <person name="Suzuki K.-i.T."/>
            <person name="Hayashi T."/>
            <person name="Toyoda A."/>
            <person name="Oliveira C."/>
            <person name="Osipova E."/>
            <person name="Leigh N.D."/>
            <person name="Simon A."/>
            <person name="Yun M.H."/>
        </authorList>
    </citation>
    <scope>NUCLEOTIDE SEQUENCE</scope>
    <source>
        <strain evidence="2">20211129_DDA</strain>
        <tissue evidence="2">Liver</tissue>
    </source>
</reference>
<feature type="region of interest" description="Disordered" evidence="1">
    <location>
        <begin position="1"/>
        <end position="94"/>
    </location>
</feature>
<organism evidence="2 3">
    <name type="scientific">Pleurodeles waltl</name>
    <name type="common">Iberian ribbed newt</name>
    <dbReference type="NCBI Taxonomy" id="8319"/>
    <lineage>
        <taxon>Eukaryota</taxon>
        <taxon>Metazoa</taxon>
        <taxon>Chordata</taxon>
        <taxon>Craniata</taxon>
        <taxon>Vertebrata</taxon>
        <taxon>Euteleostomi</taxon>
        <taxon>Amphibia</taxon>
        <taxon>Batrachia</taxon>
        <taxon>Caudata</taxon>
        <taxon>Salamandroidea</taxon>
        <taxon>Salamandridae</taxon>
        <taxon>Pleurodelinae</taxon>
        <taxon>Pleurodeles</taxon>
    </lineage>
</organism>
<evidence type="ECO:0000313" key="3">
    <source>
        <dbReference type="Proteomes" id="UP001066276"/>
    </source>
</evidence>
<proteinExistence type="predicted"/>
<sequence>MSKAGRVESSRTEAREKIPGQHPRPEEHRQDQLVSGGAQIHMDAESTLETRGMREHQQKVEDLREGESGAQSKRRKGDIGKATTAQTRVAASSE</sequence>
<feature type="compositionally biased region" description="Basic and acidic residues" evidence="1">
    <location>
        <begin position="51"/>
        <end position="67"/>
    </location>
</feature>
<keyword evidence="3" id="KW-1185">Reference proteome</keyword>